<reference evidence="5" key="1">
    <citation type="submission" date="2018-09" db="EMBL/GenBank/DDBJ databases">
        <title>Nocardia yunnanensis sp. nov., an actinomycete isolated from a soil sample.</title>
        <authorList>
            <person name="Zhang J."/>
        </authorList>
    </citation>
    <scope>NUCLEOTIDE SEQUENCE [LARGE SCALE GENOMIC DNA]</scope>
    <source>
        <strain evidence="5">21-3</strain>
    </source>
</reference>
<dbReference type="NCBIfam" id="NF033523">
    <property type="entry name" value="lasso_peptidase"/>
    <property type="match status" value="1"/>
</dbReference>
<dbReference type="GO" id="GO:0004252">
    <property type="term" value="F:serine-type endopeptidase activity"/>
    <property type="evidence" value="ECO:0007669"/>
    <property type="project" value="TreeGrafter"/>
</dbReference>
<dbReference type="Gene3D" id="2.120.10.30">
    <property type="entry name" value="TolB, C-terminal domain"/>
    <property type="match status" value="1"/>
</dbReference>
<evidence type="ECO:0000259" key="3">
    <source>
        <dbReference type="Pfam" id="PF00326"/>
    </source>
</evidence>
<dbReference type="Proteomes" id="UP000325385">
    <property type="component" value="Chromosome"/>
</dbReference>
<evidence type="ECO:0000313" key="4">
    <source>
        <dbReference type="EMBL" id="QFI62150.1"/>
    </source>
</evidence>
<dbReference type="InterPro" id="IPR011042">
    <property type="entry name" value="6-blade_b-propeller_TolB-like"/>
</dbReference>
<evidence type="ECO:0000256" key="2">
    <source>
        <dbReference type="ARBA" id="ARBA00022825"/>
    </source>
</evidence>
<organism evidence="4 5">
    <name type="scientific">Qipengyuania flava</name>
    <dbReference type="NCBI Taxonomy" id="192812"/>
    <lineage>
        <taxon>Bacteria</taxon>
        <taxon>Pseudomonadati</taxon>
        <taxon>Pseudomonadota</taxon>
        <taxon>Alphaproteobacteria</taxon>
        <taxon>Sphingomonadales</taxon>
        <taxon>Erythrobacteraceae</taxon>
        <taxon>Qipengyuania</taxon>
    </lineage>
</organism>
<dbReference type="GeneID" id="69696021"/>
<dbReference type="Pfam" id="PF07676">
    <property type="entry name" value="PD40"/>
    <property type="match status" value="1"/>
</dbReference>
<dbReference type="PANTHER" id="PTHR42776">
    <property type="entry name" value="SERINE PEPTIDASE S9 FAMILY MEMBER"/>
    <property type="match status" value="1"/>
</dbReference>
<dbReference type="Gene3D" id="3.40.50.1820">
    <property type="entry name" value="alpha/beta hydrolase"/>
    <property type="match status" value="1"/>
</dbReference>
<dbReference type="AlphaFoldDB" id="A0A5P6N885"/>
<dbReference type="InterPro" id="IPR029058">
    <property type="entry name" value="AB_hydrolase_fold"/>
</dbReference>
<gene>
    <name evidence="4" type="ORF">D0Y83_01825</name>
</gene>
<dbReference type="SUPFAM" id="SSF82171">
    <property type="entry name" value="DPP6 N-terminal domain-like"/>
    <property type="match status" value="1"/>
</dbReference>
<dbReference type="PANTHER" id="PTHR42776:SF4">
    <property type="entry name" value="ACYLAMINO-ACID-RELEASING ENZYME"/>
    <property type="match status" value="1"/>
</dbReference>
<dbReference type="InterPro" id="IPR011659">
    <property type="entry name" value="WD40"/>
</dbReference>
<dbReference type="GO" id="GO:0006508">
    <property type="term" value="P:proteolysis"/>
    <property type="evidence" value="ECO:0007669"/>
    <property type="project" value="InterPro"/>
</dbReference>
<dbReference type="RefSeq" id="WP_151884821.1">
    <property type="nucleotide sequence ID" value="NZ_CP032228.1"/>
</dbReference>
<evidence type="ECO:0000313" key="5">
    <source>
        <dbReference type="Proteomes" id="UP000325385"/>
    </source>
</evidence>
<name>A0A5P6N885_9SPHN</name>
<proteinExistence type="predicted"/>
<dbReference type="SUPFAM" id="SSF53474">
    <property type="entry name" value="alpha/beta-Hydrolases"/>
    <property type="match status" value="1"/>
</dbReference>
<dbReference type="EMBL" id="CP032228">
    <property type="protein sequence ID" value="QFI62150.1"/>
    <property type="molecule type" value="Genomic_DNA"/>
</dbReference>
<evidence type="ECO:0000256" key="1">
    <source>
        <dbReference type="ARBA" id="ARBA00022801"/>
    </source>
</evidence>
<sequence length="684" mass="75584">MELGSLDGTDRRVGIDDLASVADIGPAIAENNARSVGISPSGDRIAFVVKRANPRTNAYCQRLLIVSASGSGEVLEVARGGAYLHADFALRDFSVVRAGWDVANAPRWSPSGNRIAYLRREGPTTQVWIVDPSGEKLPTQVTAMADDVDDFAWTEDGRGLVVITRPGLRDAMSDIGEEGLSGYLFDERFSPQFADHPIASGPLARIYTFVNLRDGSRRAASEAERALLAPDLPPQAPANAQAYRPGSGGRSAWLESDFPDRIVSPTHVVMVGPDGQRRICESAVCNGVQDMWWSNEGGTLILQQRTGWARGETALLRWEADDRAPRRIFGFEGLLIGCVTLRYELVCGQEASTQPRRLVAIDTRSGTERVIYDPNARLRNKDFGEVRRLRFRNTYGIESFADLVLPPGREEGQKHPMVVVQYSSHGFLRGGTGDEVPIYPLAAHGFAVLSFQRPGLLPAASEARNEIETRTLLADPWEDRRHVFATLEEAIDMAIATGAVDPDRLGIDGFSDAGATVQFALINSDLFKVATFGTCCQDMTAQPLAAGPRFADYFRAMGYRYFESDDEGFWQPISLLANASAIDTPILIQAADSEYEGGLDVVEAFTNRDKAIELRVFPDETHYKWQPAHRRAIYERNLEWFGFWLNNERNCTPGKDAQYERWLAMEGAPMRSELRCSDTPVLVP</sequence>
<accession>A0A5P6N885</accession>
<keyword evidence="1" id="KW-0378">Hydrolase</keyword>
<dbReference type="InterPro" id="IPR053536">
    <property type="entry name" value="Lasso_peptide_isopeptidase"/>
</dbReference>
<protein>
    <submittedName>
        <fullName evidence="4">Atxe2 family lasso peptide isopeptidase</fullName>
    </submittedName>
</protein>
<feature type="domain" description="Peptidase S9 prolyl oligopeptidase catalytic" evidence="3">
    <location>
        <begin position="487"/>
        <end position="647"/>
    </location>
</feature>
<keyword evidence="2" id="KW-0720">Serine protease</keyword>
<keyword evidence="2" id="KW-0645">Protease</keyword>
<dbReference type="Pfam" id="PF00326">
    <property type="entry name" value="Peptidase_S9"/>
    <property type="match status" value="1"/>
</dbReference>
<dbReference type="InterPro" id="IPR001375">
    <property type="entry name" value="Peptidase_S9_cat"/>
</dbReference>